<evidence type="ECO:0000259" key="6">
    <source>
        <dbReference type="PROSITE" id="PS51695"/>
    </source>
</evidence>
<dbReference type="CDD" id="cd04056">
    <property type="entry name" value="Peptidases_S53"/>
    <property type="match status" value="1"/>
</dbReference>
<dbReference type="PROSITE" id="PS51695">
    <property type="entry name" value="SEDOLISIN"/>
    <property type="match status" value="1"/>
</dbReference>
<feature type="domain" description="Peptidase S53" evidence="6">
    <location>
        <begin position="66"/>
        <end position="410"/>
    </location>
</feature>
<proteinExistence type="inferred from homology"/>
<protein>
    <submittedName>
        <fullName evidence="7">S8 family serine peptidase</fullName>
    </submittedName>
</protein>
<evidence type="ECO:0000256" key="1">
    <source>
        <dbReference type="ARBA" id="ARBA00022670"/>
    </source>
</evidence>
<dbReference type="EMBL" id="JBHLUD010000013">
    <property type="protein sequence ID" value="MFC0547407.1"/>
    <property type="molecule type" value="Genomic_DNA"/>
</dbReference>
<keyword evidence="1" id="KW-0645">Protease</keyword>
<dbReference type="InterPro" id="IPR023828">
    <property type="entry name" value="Peptidase_S8_Ser-AS"/>
</dbReference>
<keyword evidence="3" id="KW-0720">Serine protease</keyword>
<sequence>MARGTVKSAGVLVVGAALALGSVAAAPAVAAPAPSQHTSGHHDFSAAARSFVGADTVAQKVQRLAAAAPQLPRLSTAYDVKPLWDKGIDGKGITVATLVSFGDKDIQSVIDSYDQSHGLPKTTVQILEPVGHVPGCRDSGVDTATCQSWGGETDLDVEMIHTLAPGAKIVVIATPVAETEGIDGLPEMMRAVDYATTNKSADIISMSFGTAEDNFDSNAQITGLDPALQRASAAGITFTASSGDSGATNHTKSGGYWNKRTASWPAADPNVTAVGGTNSVSGKPNTTLWADSGGGLSKVYSRPTWQNSVSKITNSTQRSFPDVAMEGTSGTSESSPLFAAVLALAAQSKGGRLGQVNPALYGGKVTYVDVTSGNNTFNGVTGFAAAKGFDIVSGWGTLDAAKFVPSLVTALR</sequence>
<dbReference type="Gene3D" id="3.40.50.200">
    <property type="entry name" value="Peptidase S8/S53 domain"/>
    <property type="match status" value="1"/>
</dbReference>
<dbReference type="InterPro" id="IPR050819">
    <property type="entry name" value="Tripeptidyl-peptidase_I"/>
</dbReference>
<comment type="similarity">
    <text evidence="4">Belongs to the peptidase S8 family.</text>
</comment>
<evidence type="ECO:0000256" key="4">
    <source>
        <dbReference type="PROSITE-ProRule" id="PRU01240"/>
    </source>
</evidence>
<comment type="caution">
    <text evidence="4">Lacks conserved residue(s) required for the propagation of feature annotation.</text>
</comment>
<dbReference type="PANTHER" id="PTHR14218:SF15">
    <property type="entry name" value="TRIPEPTIDYL-PEPTIDASE 1"/>
    <property type="match status" value="1"/>
</dbReference>
<dbReference type="RefSeq" id="WP_273937637.1">
    <property type="nucleotide sequence ID" value="NZ_CP097263.1"/>
</dbReference>
<feature type="chain" id="PRO_5046358707" evidence="5">
    <location>
        <begin position="31"/>
        <end position="412"/>
    </location>
</feature>
<evidence type="ECO:0000256" key="2">
    <source>
        <dbReference type="ARBA" id="ARBA00022801"/>
    </source>
</evidence>
<dbReference type="PANTHER" id="PTHR14218">
    <property type="entry name" value="PROTEASE S8 TRIPEPTIDYL PEPTIDASE I CLN2"/>
    <property type="match status" value="1"/>
</dbReference>
<accession>A0ABV6N548</accession>
<feature type="signal peptide" evidence="5">
    <location>
        <begin position="1"/>
        <end position="30"/>
    </location>
</feature>
<keyword evidence="5" id="KW-0732">Signal</keyword>
<dbReference type="Proteomes" id="UP001589810">
    <property type="component" value="Unassembled WGS sequence"/>
</dbReference>
<dbReference type="SUPFAM" id="SSF52743">
    <property type="entry name" value="Subtilisin-like"/>
    <property type="match status" value="1"/>
</dbReference>
<dbReference type="PROSITE" id="PS51892">
    <property type="entry name" value="SUBTILASE"/>
    <property type="match status" value="1"/>
</dbReference>
<dbReference type="InterPro" id="IPR036852">
    <property type="entry name" value="Peptidase_S8/S53_dom_sf"/>
</dbReference>
<evidence type="ECO:0000256" key="3">
    <source>
        <dbReference type="ARBA" id="ARBA00022825"/>
    </source>
</evidence>
<keyword evidence="8" id="KW-1185">Reference proteome</keyword>
<dbReference type="PROSITE" id="PS00138">
    <property type="entry name" value="SUBTILASE_SER"/>
    <property type="match status" value="1"/>
</dbReference>
<reference evidence="7 8" key="1">
    <citation type="submission" date="2024-09" db="EMBL/GenBank/DDBJ databases">
        <authorList>
            <person name="Sun Q."/>
            <person name="Mori K."/>
        </authorList>
    </citation>
    <scope>NUCLEOTIDE SEQUENCE [LARGE SCALE GENOMIC DNA]</scope>
    <source>
        <strain evidence="7 8">TBRC 1432</strain>
    </source>
</reference>
<keyword evidence="2" id="KW-0378">Hydrolase</keyword>
<evidence type="ECO:0000313" key="7">
    <source>
        <dbReference type="EMBL" id="MFC0547407.1"/>
    </source>
</evidence>
<name>A0ABV6N548_9PSEU</name>
<evidence type="ECO:0000256" key="5">
    <source>
        <dbReference type="SAM" id="SignalP"/>
    </source>
</evidence>
<evidence type="ECO:0000313" key="8">
    <source>
        <dbReference type="Proteomes" id="UP001589810"/>
    </source>
</evidence>
<organism evidence="7 8">
    <name type="scientific">Kutzneria chonburiensis</name>
    <dbReference type="NCBI Taxonomy" id="1483604"/>
    <lineage>
        <taxon>Bacteria</taxon>
        <taxon>Bacillati</taxon>
        <taxon>Actinomycetota</taxon>
        <taxon>Actinomycetes</taxon>
        <taxon>Pseudonocardiales</taxon>
        <taxon>Pseudonocardiaceae</taxon>
        <taxon>Kutzneria</taxon>
    </lineage>
</organism>
<comment type="caution">
    <text evidence="7">The sequence shown here is derived from an EMBL/GenBank/DDBJ whole genome shotgun (WGS) entry which is preliminary data.</text>
</comment>
<gene>
    <name evidence="7" type="ORF">ACFFH7_38270</name>
</gene>
<dbReference type="InterPro" id="IPR030400">
    <property type="entry name" value="Sedolisin_dom"/>
</dbReference>